<dbReference type="Proteomes" id="UP000634136">
    <property type="component" value="Unassembled WGS sequence"/>
</dbReference>
<dbReference type="InterPro" id="IPR010525">
    <property type="entry name" value="ARF_dom"/>
</dbReference>
<dbReference type="Gene3D" id="2.30.30.1040">
    <property type="match status" value="1"/>
</dbReference>
<evidence type="ECO:0000256" key="11">
    <source>
        <dbReference type="SAM" id="MobiDB-lite"/>
    </source>
</evidence>
<evidence type="ECO:0000313" key="14">
    <source>
        <dbReference type="EMBL" id="KAF7823392.1"/>
    </source>
</evidence>
<dbReference type="SUPFAM" id="SSF101936">
    <property type="entry name" value="DNA-binding pseudobarrel domain"/>
    <property type="match status" value="1"/>
</dbReference>
<organism evidence="14 15">
    <name type="scientific">Senna tora</name>
    <dbReference type="NCBI Taxonomy" id="362788"/>
    <lineage>
        <taxon>Eukaryota</taxon>
        <taxon>Viridiplantae</taxon>
        <taxon>Streptophyta</taxon>
        <taxon>Embryophyta</taxon>
        <taxon>Tracheophyta</taxon>
        <taxon>Spermatophyta</taxon>
        <taxon>Magnoliopsida</taxon>
        <taxon>eudicotyledons</taxon>
        <taxon>Gunneridae</taxon>
        <taxon>Pentapetalae</taxon>
        <taxon>rosids</taxon>
        <taxon>fabids</taxon>
        <taxon>Fabales</taxon>
        <taxon>Fabaceae</taxon>
        <taxon>Caesalpinioideae</taxon>
        <taxon>Cassia clade</taxon>
        <taxon>Senna</taxon>
    </lineage>
</organism>
<evidence type="ECO:0000256" key="7">
    <source>
        <dbReference type="ARBA" id="ARBA00023242"/>
    </source>
</evidence>
<feature type="region of interest" description="Disordered" evidence="11">
    <location>
        <begin position="535"/>
        <end position="555"/>
    </location>
</feature>
<evidence type="ECO:0000256" key="3">
    <source>
        <dbReference type="ARBA" id="ARBA00011726"/>
    </source>
</evidence>
<dbReference type="PANTHER" id="PTHR31384">
    <property type="entry name" value="AUXIN RESPONSE FACTOR 4-RELATED"/>
    <property type="match status" value="1"/>
</dbReference>
<feature type="region of interest" description="Disordered" evidence="11">
    <location>
        <begin position="95"/>
        <end position="128"/>
    </location>
</feature>
<dbReference type="SMART" id="SM01019">
    <property type="entry name" value="B3"/>
    <property type="match status" value="1"/>
</dbReference>
<evidence type="ECO:0000256" key="2">
    <source>
        <dbReference type="ARBA" id="ARBA00007853"/>
    </source>
</evidence>
<gene>
    <name evidence="14" type="ORF">G2W53_021536</name>
</gene>
<accession>A0A834TJK4</accession>
<comment type="subunit">
    <text evidence="3 10">Homodimers and heterodimers.</text>
</comment>
<keyword evidence="4 10" id="KW-0805">Transcription regulation</keyword>
<keyword evidence="7 10" id="KW-0539">Nucleus</keyword>
<dbReference type="CDD" id="cd10017">
    <property type="entry name" value="B3_DNA"/>
    <property type="match status" value="1"/>
</dbReference>
<name>A0A834TJK4_9FABA</name>
<keyword evidence="6 10" id="KW-0804">Transcription</keyword>
<dbReference type="FunFam" id="2.40.330.10:FF:000001">
    <property type="entry name" value="Auxin response factor"/>
    <property type="match status" value="1"/>
</dbReference>
<evidence type="ECO:0000256" key="1">
    <source>
        <dbReference type="ARBA" id="ARBA00004123"/>
    </source>
</evidence>
<protein>
    <recommendedName>
        <fullName evidence="10">Auxin response factor</fullName>
    </recommendedName>
</protein>
<comment type="similarity">
    <text evidence="2 10">Belongs to the ARF family.</text>
</comment>
<dbReference type="InterPro" id="IPR003340">
    <property type="entry name" value="B3_DNA-bd"/>
</dbReference>
<feature type="domain" description="PB1" evidence="13">
    <location>
        <begin position="590"/>
        <end position="670"/>
    </location>
</feature>
<evidence type="ECO:0000259" key="13">
    <source>
        <dbReference type="PROSITE" id="PS51745"/>
    </source>
</evidence>
<evidence type="ECO:0000259" key="12">
    <source>
        <dbReference type="PROSITE" id="PS50863"/>
    </source>
</evidence>
<proteinExistence type="inferred from homology"/>
<dbReference type="OrthoDB" id="1906869at2759"/>
<dbReference type="FunFam" id="2.30.30.1040:FF:000002">
    <property type="entry name" value="Auxin response factor"/>
    <property type="match status" value="1"/>
</dbReference>
<dbReference type="Pfam" id="PF06507">
    <property type="entry name" value="ARF_AD"/>
    <property type="match status" value="1"/>
</dbReference>
<dbReference type="EMBL" id="JAAIUW010000007">
    <property type="protein sequence ID" value="KAF7823392.1"/>
    <property type="molecule type" value="Genomic_DNA"/>
</dbReference>
<evidence type="ECO:0000256" key="5">
    <source>
        <dbReference type="ARBA" id="ARBA00023125"/>
    </source>
</evidence>
<dbReference type="PROSITE" id="PS51745">
    <property type="entry name" value="PB1"/>
    <property type="match status" value="1"/>
</dbReference>
<keyword evidence="5 10" id="KW-0238">DNA-binding</keyword>
<comment type="caution">
    <text evidence="14">The sequence shown here is derived from an EMBL/GenBank/DDBJ whole genome shotgun (WGS) entry which is preliminary data.</text>
</comment>
<evidence type="ECO:0000256" key="10">
    <source>
        <dbReference type="RuleBase" id="RU004561"/>
    </source>
</evidence>
<keyword evidence="15" id="KW-1185">Reference proteome</keyword>
<dbReference type="InterPro" id="IPR044835">
    <property type="entry name" value="ARF_plant"/>
</dbReference>
<evidence type="ECO:0000313" key="15">
    <source>
        <dbReference type="Proteomes" id="UP000634136"/>
    </source>
</evidence>
<comment type="function">
    <text evidence="9">Auxin response factors (ARFs) are transcriptional factors that bind specifically to the DNA sequence 5'-TGTCTC-3' found in the auxin-responsive promoter elements (AuxREs). Could act as transcriptional activator or repressor. Formation of heterodimers with Aux/IAA proteins may alter their ability to modulate early auxin response genes expression.</text>
</comment>
<evidence type="ECO:0000256" key="8">
    <source>
        <dbReference type="ARBA" id="ARBA00023294"/>
    </source>
</evidence>
<evidence type="ECO:0000256" key="9">
    <source>
        <dbReference type="ARBA" id="ARBA00037697"/>
    </source>
</evidence>
<dbReference type="InterPro" id="IPR015300">
    <property type="entry name" value="DNA-bd_pseudobarrel_sf"/>
</dbReference>
<dbReference type="Gene3D" id="3.10.20.90">
    <property type="entry name" value="Phosphatidylinositol 3-kinase Catalytic Subunit, Chain A, domain 1"/>
    <property type="match status" value="1"/>
</dbReference>
<reference evidence="14" key="1">
    <citation type="submission" date="2020-09" db="EMBL/GenBank/DDBJ databases">
        <title>Genome-Enabled Discovery of Anthraquinone Biosynthesis in Senna tora.</title>
        <authorList>
            <person name="Kang S.-H."/>
            <person name="Pandey R.P."/>
            <person name="Lee C.-M."/>
            <person name="Sim J.-S."/>
            <person name="Jeong J.-T."/>
            <person name="Choi B.-S."/>
            <person name="Jung M."/>
            <person name="Ginzburg D."/>
            <person name="Zhao K."/>
            <person name="Won S.Y."/>
            <person name="Oh T.-J."/>
            <person name="Yu Y."/>
            <person name="Kim N.-H."/>
            <person name="Lee O.R."/>
            <person name="Lee T.-H."/>
            <person name="Bashyal P."/>
            <person name="Kim T.-S."/>
            <person name="Lee W.-H."/>
            <person name="Kawkins C."/>
            <person name="Kim C.-K."/>
            <person name="Kim J.S."/>
            <person name="Ahn B.O."/>
            <person name="Rhee S.Y."/>
            <person name="Sohng J.K."/>
        </authorList>
    </citation>
    <scope>NUCLEOTIDE SEQUENCE</scope>
    <source>
        <tissue evidence="14">Leaf</tissue>
    </source>
</reference>
<dbReference type="GO" id="GO:0009734">
    <property type="term" value="P:auxin-activated signaling pathway"/>
    <property type="evidence" value="ECO:0007669"/>
    <property type="project" value="UniProtKB-KW"/>
</dbReference>
<dbReference type="GO" id="GO:0051301">
    <property type="term" value="P:cell division"/>
    <property type="evidence" value="ECO:0007669"/>
    <property type="project" value="UniProtKB-ARBA"/>
</dbReference>
<dbReference type="GO" id="GO:0006355">
    <property type="term" value="P:regulation of DNA-templated transcription"/>
    <property type="evidence" value="ECO:0007669"/>
    <property type="project" value="InterPro"/>
</dbReference>
<evidence type="ECO:0000256" key="6">
    <source>
        <dbReference type="ARBA" id="ARBA00023163"/>
    </source>
</evidence>
<sequence length="674" mass="75725">MKESEKSLDPQLWHACAGGMVQIPPVNSRVFYFPQGHAEHAQTDDNNLNNLFSTSLRIPPLILCRVASVRFLADPKTDEVFAKMKLIPTTTARDSFDDSDDGVLGNGNNKPVNPEKPSSFAKTLTQSDANNGGGFSVPRYCAETIFPRLDYSAEPPVQTVSAKDVHGETWKFRHIYRGTPRRHLLTTGWSTFVNQKKLIAGDSIVFLRAENGDLRLGIRRAKRGFGGRPETGWTGNCGGLSCFLREEKEEEEEKKKNRELGSVMEAVRMAARGEAFEVVYYPRGGTPEFCVKAACVREAMRTQWCGGMRFKMAFETEDSCRISWFMGTIASVQVIDPMRWPNSPWRLLQHNREQQIVRVSWDEPDLLQNVKRVSPWLVELVSNMPAIHLTPFSTPRKKLRLLDRSDFPFNGPPFSIPMILGNPLGRSSPLCCLSDNAPAGIQGARHAQFGISLSDLHLNNNKLQLGLLPTNIQVQQHPRMTNGGDMANHGTNNESLSCLLTVGNSCKSLEKSDNMKRHRFLLFGQPILTEQQISRSLSGDNKSSQNNNITERDFLDENNRDKAKFTLSDPQGKSSSVAEYSCWQQLGLDSGHCKVFMESEDVGRTLDLSHLGSYEELYRRLANMFAMERSRMFHHVLYCDATGAVKKTGQEPFSDFMKTAKRLTILTDSASKEF</sequence>
<dbReference type="PROSITE" id="PS50863">
    <property type="entry name" value="B3"/>
    <property type="match status" value="1"/>
</dbReference>
<dbReference type="GO" id="GO:0048829">
    <property type="term" value="P:root cap development"/>
    <property type="evidence" value="ECO:0007669"/>
    <property type="project" value="UniProtKB-ARBA"/>
</dbReference>
<dbReference type="Pfam" id="PF02362">
    <property type="entry name" value="B3"/>
    <property type="match status" value="1"/>
</dbReference>
<dbReference type="AlphaFoldDB" id="A0A834TJK4"/>
<keyword evidence="8 10" id="KW-0927">Auxin signaling pathway</keyword>
<dbReference type="GO" id="GO:0007389">
    <property type="term" value="P:pattern specification process"/>
    <property type="evidence" value="ECO:0007669"/>
    <property type="project" value="UniProtKB-ARBA"/>
</dbReference>
<comment type="subcellular location">
    <subcellularLocation>
        <location evidence="1 10">Nucleus</location>
    </subcellularLocation>
</comment>
<dbReference type="Gene3D" id="2.40.330.10">
    <property type="entry name" value="DNA-binding pseudobarrel domain"/>
    <property type="match status" value="1"/>
</dbReference>
<dbReference type="InterPro" id="IPR053793">
    <property type="entry name" value="PB1-like"/>
</dbReference>
<dbReference type="GO" id="GO:0003677">
    <property type="term" value="F:DNA binding"/>
    <property type="evidence" value="ECO:0007669"/>
    <property type="project" value="UniProtKB-KW"/>
</dbReference>
<dbReference type="PANTHER" id="PTHR31384:SF160">
    <property type="entry name" value="AUXIN RESPONSE FACTOR 16"/>
    <property type="match status" value="1"/>
</dbReference>
<feature type="compositionally biased region" description="Polar residues" evidence="11">
    <location>
        <begin position="535"/>
        <end position="549"/>
    </location>
</feature>
<dbReference type="GO" id="GO:0005634">
    <property type="term" value="C:nucleus"/>
    <property type="evidence" value="ECO:0007669"/>
    <property type="project" value="UniProtKB-SubCell"/>
</dbReference>
<evidence type="ECO:0000256" key="4">
    <source>
        <dbReference type="ARBA" id="ARBA00023015"/>
    </source>
</evidence>
<feature type="domain" description="TF-B3" evidence="12">
    <location>
        <begin position="120"/>
        <end position="222"/>
    </location>
</feature>